<keyword evidence="9 10" id="KW-0998">Cell outer membrane</keyword>
<evidence type="ECO:0000256" key="7">
    <source>
        <dbReference type="ARBA" id="ARBA00023136"/>
    </source>
</evidence>
<feature type="chain" id="PRO_5028862452" evidence="12">
    <location>
        <begin position="23"/>
        <end position="1015"/>
    </location>
</feature>
<sequence>MRRRLTSLGLLAFLGLGTVAFAQVTGTVNDASNLPEADIEVKVKGTDKVTYTDENGNFNIDAKVGDTLVINGKEFKVTSTNLGALKYTSNENVDLGEVVVVGFGQTKSVQEITGSTSTMSSKSIQDVPVASVDKMLQGRVSGVQTGNASGQPGGMASVRVRGISSINGVQSPIWIVDGVRVASGDLTRNNTTGNILANMNPDDIESVTVLKDAVSTAVYGADAGAGVIIITTKSGRKGAAKFNFSSSIGWNDRAVDMNRPFTAEEYKIYLRDQVNNLYGANYSIEDYINGNIPLIPANQTTLRNNMKNILSSPYSTNWQDETMKKGFQQNVDFNVSGANERLSYYASANYFKQESIIKNSSFKRLSFTNKVAYQATDKLKLSTDIQMSYGNIRTLPNAGGFANPILAGYFNRPTDPVRNEDGSYYWQASNHRLSNNMFNPAALLDMNYNKAQTARIFANFKAEYDIWKNIKYTLVFAPEYINIEEDQYWNPQHGDGYGYGGYQKSGTNRYFNFNVQNIVSWNQKFDLHNVGISLIQEAYKSDQRYLSATGITVGSPILETLTNFVVPYGYEGGRGISSRWGYAATAHYDYDKLVLVDASYRRDILSQFMPGQKEGDFWSVGLGFDVARLGDLKGNGTLSMMKLRASYGKLGNQVSANPYATYSYSTNYNDYAAASFNRVYNPNLSWETVNPLNIGIDFGFLNDRIRFSAEYFNKKTKDLIYDLPLSASQGLYNVTNGNAVYTDNIGELVNKGFEFTVNADILKGDRNQFNWNVGFNLSTLDNEITKLYGGEVKGSSTILKEGEGVRTFYLRKWAGVDATNGDPLWYINGKDGATTNNYAAAQQAVQGSFISDVYGGMNTSLAYAGFSLDLQFTFGFGGKIYDNWAAYNYSDGQYTINYPGYGDVMGDYWTPENTNASNPKPIYGGNKRSNSASTRFLYDSDYIRLSNARLAYTFDSKMLKGSGLNSVQMYVMANNAWTHRFDKDLKFDPETNVAGYTDFNLPVLKSFLLGVNVSF</sequence>
<keyword evidence="16" id="KW-1185">Reference proteome</keyword>
<dbReference type="RefSeq" id="WP_180905354.1">
    <property type="nucleotide sequence ID" value="NZ_CP040908.1"/>
</dbReference>
<evidence type="ECO:0000313" key="16">
    <source>
        <dbReference type="Proteomes" id="UP000510643"/>
    </source>
</evidence>
<dbReference type="NCBIfam" id="TIGR04056">
    <property type="entry name" value="OMP_RagA_SusC"/>
    <property type="match status" value="1"/>
</dbReference>
<dbReference type="InterPro" id="IPR037066">
    <property type="entry name" value="Plug_dom_sf"/>
</dbReference>
<dbReference type="InterPro" id="IPR023997">
    <property type="entry name" value="TonB-dep_OMP_SusC/RagA_CS"/>
</dbReference>
<dbReference type="GO" id="GO:0009279">
    <property type="term" value="C:cell outer membrane"/>
    <property type="evidence" value="ECO:0007669"/>
    <property type="project" value="UniProtKB-SubCell"/>
</dbReference>
<evidence type="ECO:0000256" key="2">
    <source>
        <dbReference type="ARBA" id="ARBA00022448"/>
    </source>
</evidence>
<evidence type="ECO:0000256" key="1">
    <source>
        <dbReference type="ARBA" id="ARBA00004571"/>
    </source>
</evidence>
<evidence type="ECO:0000313" key="15">
    <source>
        <dbReference type="EMBL" id="QLL59416.1"/>
    </source>
</evidence>
<name>A0A7H9DXN6_9FLAO</name>
<dbReference type="PANTHER" id="PTHR30069">
    <property type="entry name" value="TONB-DEPENDENT OUTER MEMBRANE RECEPTOR"/>
    <property type="match status" value="1"/>
</dbReference>
<reference evidence="15 16" key="1">
    <citation type="submission" date="2019-06" db="EMBL/GenBank/DDBJ databases">
        <title>Emergence of pandrug resistant Empedobacter falsenii in China.</title>
        <authorList>
            <person name="Dong N."/>
            <person name="Chen S."/>
            <person name="Zhang R."/>
        </authorList>
    </citation>
    <scope>NUCLEOTIDE SEQUENCE [LARGE SCALE GENOMIC DNA]</scope>
    <source>
        <strain evidence="15 16">1681-1</strain>
    </source>
</reference>
<dbReference type="Pfam" id="PF00593">
    <property type="entry name" value="TonB_dep_Rec_b-barrel"/>
    <property type="match status" value="1"/>
</dbReference>
<keyword evidence="6 11" id="KW-0798">TonB box</keyword>
<dbReference type="SUPFAM" id="SSF56935">
    <property type="entry name" value="Porins"/>
    <property type="match status" value="1"/>
</dbReference>
<dbReference type="InterPro" id="IPR000531">
    <property type="entry name" value="Beta-barrel_TonB"/>
</dbReference>
<evidence type="ECO:0000256" key="9">
    <source>
        <dbReference type="ARBA" id="ARBA00023237"/>
    </source>
</evidence>
<keyword evidence="3 10" id="KW-1134">Transmembrane beta strand</keyword>
<dbReference type="PROSITE" id="PS52016">
    <property type="entry name" value="TONB_DEPENDENT_REC_3"/>
    <property type="match status" value="1"/>
</dbReference>
<dbReference type="InterPro" id="IPR012910">
    <property type="entry name" value="Plug_dom"/>
</dbReference>
<accession>A0A7H9DXN6</accession>
<dbReference type="GO" id="GO:0015344">
    <property type="term" value="F:siderophore uptake transmembrane transporter activity"/>
    <property type="evidence" value="ECO:0007669"/>
    <property type="project" value="TreeGrafter"/>
</dbReference>
<evidence type="ECO:0000256" key="8">
    <source>
        <dbReference type="ARBA" id="ARBA00023170"/>
    </source>
</evidence>
<keyword evidence="8" id="KW-0675">Receptor</keyword>
<proteinExistence type="inferred from homology"/>
<organism evidence="15 16">
    <name type="scientific">Empedobacter falsenii</name>
    <dbReference type="NCBI Taxonomy" id="343874"/>
    <lineage>
        <taxon>Bacteria</taxon>
        <taxon>Pseudomonadati</taxon>
        <taxon>Bacteroidota</taxon>
        <taxon>Flavobacteriia</taxon>
        <taxon>Flavobacteriales</taxon>
        <taxon>Weeksellaceae</taxon>
        <taxon>Empedobacter</taxon>
    </lineage>
</organism>
<evidence type="ECO:0000256" key="4">
    <source>
        <dbReference type="ARBA" id="ARBA00022692"/>
    </source>
</evidence>
<evidence type="ECO:0000256" key="6">
    <source>
        <dbReference type="ARBA" id="ARBA00023077"/>
    </source>
</evidence>
<keyword evidence="4 10" id="KW-0812">Transmembrane</keyword>
<keyword evidence="2 10" id="KW-0813">Transport</keyword>
<dbReference type="KEGG" id="efal:FH779_15580"/>
<protein>
    <submittedName>
        <fullName evidence="15">SusC/RagA family TonB-linked outer membrane protein</fullName>
    </submittedName>
</protein>
<dbReference type="PANTHER" id="PTHR30069:SF29">
    <property type="entry name" value="HEMOGLOBIN AND HEMOGLOBIN-HAPTOGLOBIN-BINDING PROTEIN 1-RELATED"/>
    <property type="match status" value="1"/>
</dbReference>
<feature type="signal peptide" evidence="12">
    <location>
        <begin position="1"/>
        <end position="22"/>
    </location>
</feature>
<dbReference type="GeneID" id="78402906"/>
<keyword evidence="7 10" id="KW-0472">Membrane</keyword>
<dbReference type="NCBIfam" id="TIGR04057">
    <property type="entry name" value="SusC_RagA_signa"/>
    <property type="match status" value="1"/>
</dbReference>
<feature type="domain" description="TonB-dependent receptor-like beta-barrel" evidence="13">
    <location>
        <begin position="411"/>
        <end position="782"/>
    </location>
</feature>
<comment type="subcellular location">
    <subcellularLocation>
        <location evidence="1 10">Cell outer membrane</location>
        <topology evidence="1 10">Multi-pass membrane protein</topology>
    </subcellularLocation>
</comment>
<dbReference type="GO" id="GO:0044718">
    <property type="term" value="P:siderophore transmembrane transport"/>
    <property type="evidence" value="ECO:0007669"/>
    <property type="project" value="TreeGrafter"/>
</dbReference>
<evidence type="ECO:0000259" key="13">
    <source>
        <dbReference type="Pfam" id="PF00593"/>
    </source>
</evidence>
<dbReference type="AlphaFoldDB" id="A0A7H9DXN6"/>
<evidence type="ECO:0000256" key="5">
    <source>
        <dbReference type="ARBA" id="ARBA00022729"/>
    </source>
</evidence>
<evidence type="ECO:0000256" key="10">
    <source>
        <dbReference type="PROSITE-ProRule" id="PRU01360"/>
    </source>
</evidence>
<evidence type="ECO:0000256" key="12">
    <source>
        <dbReference type="SAM" id="SignalP"/>
    </source>
</evidence>
<dbReference type="SUPFAM" id="SSF49464">
    <property type="entry name" value="Carboxypeptidase regulatory domain-like"/>
    <property type="match status" value="1"/>
</dbReference>
<dbReference type="Gene3D" id="2.170.130.10">
    <property type="entry name" value="TonB-dependent receptor, plug domain"/>
    <property type="match status" value="1"/>
</dbReference>
<dbReference type="Proteomes" id="UP000510643">
    <property type="component" value="Chromosome"/>
</dbReference>
<dbReference type="InterPro" id="IPR023996">
    <property type="entry name" value="TonB-dep_OMP_SusC/RagA"/>
</dbReference>
<dbReference type="Pfam" id="PF07715">
    <property type="entry name" value="Plug"/>
    <property type="match status" value="1"/>
</dbReference>
<dbReference type="EMBL" id="CP040908">
    <property type="protein sequence ID" value="QLL59416.1"/>
    <property type="molecule type" value="Genomic_DNA"/>
</dbReference>
<dbReference type="InterPro" id="IPR039426">
    <property type="entry name" value="TonB-dep_rcpt-like"/>
</dbReference>
<evidence type="ECO:0000256" key="3">
    <source>
        <dbReference type="ARBA" id="ARBA00022452"/>
    </source>
</evidence>
<evidence type="ECO:0000259" key="14">
    <source>
        <dbReference type="Pfam" id="PF07715"/>
    </source>
</evidence>
<comment type="similarity">
    <text evidence="10 11">Belongs to the TonB-dependent receptor family.</text>
</comment>
<dbReference type="Gene3D" id="2.40.170.20">
    <property type="entry name" value="TonB-dependent receptor, beta-barrel domain"/>
    <property type="match status" value="1"/>
</dbReference>
<dbReference type="InterPro" id="IPR008969">
    <property type="entry name" value="CarboxyPept-like_regulatory"/>
</dbReference>
<keyword evidence="5 12" id="KW-0732">Signal</keyword>
<dbReference type="InterPro" id="IPR036942">
    <property type="entry name" value="Beta-barrel_TonB_sf"/>
</dbReference>
<gene>
    <name evidence="15" type="ORF">FH779_15580</name>
</gene>
<evidence type="ECO:0000256" key="11">
    <source>
        <dbReference type="RuleBase" id="RU003357"/>
    </source>
</evidence>
<feature type="domain" description="TonB-dependent receptor plug" evidence="14">
    <location>
        <begin position="109"/>
        <end position="227"/>
    </location>
</feature>